<evidence type="ECO:0008006" key="3">
    <source>
        <dbReference type="Google" id="ProtNLM"/>
    </source>
</evidence>
<evidence type="ECO:0000313" key="2">
    <source>
        <dbReference type="Proteomes" id="UP000287447"/>
    </source>
</evidence>
<gene>
    <name evidence="1" type="ORF">EOI86_16535</name>
</gene>
<proteinExistence type="predicted"/>
<sequence length="505" mass="57767">MSHDFSSVAIVMRPWITEILLDIVCELKRRHGSKIHAYVDNKVDVTYFEKYVEDGTLDSVTFCGHMNTAHEIEVENEQEVLRKARHFETKIGRTINSVSMSRKAYGAPFYLGGYGFPKSKVYKNSSTLQIINGFVNEFEFWEKEFADKSITLMMNGWVSNAVIARANGIPFRRFMETPVGSAAFWVCDEYLQNPMVEHRYNELLDQEFEPINLTSSYASSALGNKNRLKLFGNPLNLLPAYFRLTRDHVYSFLRGRFKAYPWWSEIQYETSLHTEFWKFLYMRKGYKASDLRATPYVYFPLNREPEHTYMMMSPEFLHQLPALASIVRDLPSGFVVGVKEHIAGVGSRSPKFYEQISYFKQTRFLDLVESTFECMRNAEIVATVAGTAGIEASVIGKPVISFGRHALNRFLPHVLEVTDEAQVTKYLSMVANKEIDLEKAKVDGARFHQAVLDVAFDMSDFEWDEDRKIDGKIIGDAVDLLENSVRIIGVGSIPGLTDQHESKAA</sequence>
<keyword evidence="2" id="KW-1185">Reference proteome</keyword>
<protein>
    <recommendedName>
        <fullName evidence="3">Polysaccharide biosynthesis protein</fullName>
    </recommendedName>
</protein>
<dbReference type="AlphaFoldDB" id="A0A3S2Y3D5"/>
<dbReference type="OrthoDB" id="7353076at2"/>
<name>A0A3S2Y3D5_9PROT</name>
<dbReference type="Proteomes" id="UP000287447">
    <property type="component" value="Unassembled WGS sequence"/>
</dbReference>
<dbReference type="EMBL" id="SADE01000002">
    <property type="protein sequence ID" value="RVU36771.1"/>
    <property type="molecule type" value="Genomic_DNA"/>
</dbReference>
<reference evidence="2" key="1">
    <citation type="submission" date="2019-01" db="EMBL/GenBank/DDBJ databases">
        <title>Gri0909 isolated from a small marine red alga.</title>
        <authorList>
            <person name="Kim J."/>
            <person name="Jeong S.E."/>
            <person name="Jeon C.O."/>
        </authorList>
    </citation>
    <scope>NUCLEOTIDE SEQUENCE [LARGE SCALE GENOMIC DNA]</scope>
    <source>
        <strain evidence="2">Gri0909</strain>
    </source>
</reference>
<organism evidence="1 2">
    <name type="scientific">Hwanghaeella grinnelliae</name>
    <dbReference type="NCBI Taxonomy" id="2500179"/>
    <lineage>
        <taxon>Bacteria</taxon>
        <taxon>Pseudomonadati</taxon>
        <taxon>Pseudomonadota</taxon>
        <taxon>Alphaproteobacteria</taxon>
        <taxon>Rhodospirillales</taxon>
        <taxon>Rhodospirillaceae</taxon>
        <taxon>Hwanghaeella</taxon>
    </lineage>
</organism>
<comment type="caution">
    <text evidence="1">The sequence shown here is derived from an EMBL/GenBank/DDBJ whole genome shotgun (WGS) entry which is preliminary data.</text>
</comment>
<dbReference type="RefSeq" id="WP_127766247.1">
    <property type="nucleotide sequence ID" value="NZ_SADE01000002.1"/>
</dbReference>
<accession>A0A3S2Y3D5</accession>
<evidence type="ECO:0000313" key="1">
    <source>
        <dbReference type="EMBL" id="RVU36771.1"/>
    </source>
</evidence>